<evidence type="ECO:0000256" key="1">
    <source>
        <dbReference type="ARBA" id="ARBA00023015"/>
    </source>
</evidence>
<dbReference type="Proteomes" id="UP000002028">
    <property type="component" value="Chromosome"/>
</dbReference>
<dbReference type="PROSITE" id="PS51118">
    <property type="entry name" value="HTH_HXLR"/>
    <property type="match status" value="1"/>
</dbReference>
<dbReference type="Pfam" id="PF01638">
    <property type="entry name" value="HxlR"/>
    <property type="match status" value="1"/>
</dbReference>
<keyword evidence="6" id="KW-1185">Reference proteome</keyword>
<proteinExistence type="predicted"/>
<evidence type="ECO:0000256" key="3">
    <source>
        <dbReference type="ARBA" id="ARBA00023163"/>
    </source>
</evidence>
<dbReference type="InterPro" id="IPR036390">
    <property type="entry name" value="WH_DNA-bd_sf"/>
</dbReference>
<evidence type="ECO:0000256" key="2">
    <source>
        <dbReference type="ARBA" id="ARBA00023125"/>
    </source>
</evidence>
<organism evidence="5 6">
    <name type="scientific">Spirosoma linguale (strain ATCC 33905 / DSM 74 / LMG 10896 / Claus 1)</name>
    <dbReference type="NCBI Taxonomy" id="504472"/>
    <lineage>
        <taxon>Bacteria</taxon>
        <taxon>Pseudomonadati</taxon>
        <taxon>Bacteroidota</taxon>
        <taxon>Cytophagia</taxon>
        <taxon>Cytophagales</taxon>
        <taxon>Cytophagaceae</taxon>
        <taxon>Spirosoma</taxon>
    </lineage>
</organism>
<name>D2QDI7_SPILD</name>
<keyword evidence="1" id="KW-0805">Transcription regulation</keyword>
<reference evidence="5 6" key="1">
    <citation type="journal article" date="2010" name="Stand. Genomic Sci.">
        <title>Complete genome sequence of Spirosoma linguale type strain (1).</title>
        <authorList>
            <person name="Lail K."/>
            <person name="Sikorski J."/>
            <person name="Saunders E."/>
            <person name="Lapidus A."/>
            <person name="Glavina Del Rio T."/>
            <person name="Copeland A."/>
            <person name="Tice H."/>
            <person name="Cheng J.-F."/>
            <person name="Lucas S."/>
            <person name="Nolan M."/>
            <person name="Bruce D."/>
            <person name="Goodwin L."/>
            <person name="Pitluck S."/>
            <person name="Ivanova N."/>
            <person name="Mavromatis K."/>
            <person name="Ovchinnikova G."/>
            <person name="Pati A."/>
            <person name="Chen A."/>
            <person name="Palaniappan K."/>
            <person name="Land M."/>
            <person name="Hauser L."/>
            <person name="Chang Y.-J."/>
            <person name="Jeffries C.D."/>
            <person name="Chain P."/>
            <person name="Brettin T."/>
            <person name="Detter J.C."/>
            <person name="Schuetze A."/>
            <person name="Rohde M."/>
            <person name="Tindall B.J."/>
            <person name="Goeker M."/>
            <person name="Bristow J."/>
            <person name="Eisen J.A."/>
            <person name="Markowitz V."/>
            <person name="Hugenholtz P."/>
            <person name="Kyrpides N.C."/>
            <person name="Klenk H.-P."/>
            <person name="Chen F."/>
        </authorList>
    </citation>
    <scope>NUCLEOTIDE SEQUENCE [LARGE SCALE GENOMIC DNA]</scope>
    <source>
        <strain evidence="6">ATCC 33905 / DSM 74 / LMG 10896 / Claus 1</strain>
    </source>
</reference>
<dbReference type="PANTHER" id="PTHR33204">
    <property type="entry name" value="TRANSCRIPTIONAL REGULATOR, MARR FAMILY"/>
    <property type="match status" value="1"/>
</dbReference>
<dbReference type="Gene3D" id="1.10.10.10">
    <property type="entry name" value="Winged helix-like DNA-binding domain superfamily/Winged helix DNA-binding domain"/>
    <property type="match status" value="1"/>
</dbReference>
<dbReference type="InterPro" id="IPR002577">
    <property type="entry name" value="HTH_HxlR"/>
</dbReference>
<accession>D2QDI7</accession>
<dbReference type="eggNOG" id="COG1733">
    <property type="taxonomic scope" value="Bacteria"/>
</dbReference>
<dbReference type="EMBL" id="CP001769">
    <property type="protein sequence ID" value="ADB38117.1"/>
    <property type="molecule type" value="Genomic_DNA"/>
</dbReference>
<sequence length="141" mass="15959">MAKSNSDKKVTMLKLTPTPTHDCKKAILSIHDAMYVLGGKWKIRIIAGLLYGPKRYSDLLRDVCGISGKVLSRELKEMEMNRLVKRSVKTDKPITVIYELTDYGASTKEIIGVLADWGERHREIILQEPLVISHDEVPIVQ</sequence>
<dbReference type="GO" id="GO:0003677">
    <property type="term" value="F:DNA binding"/>
    <property type="evidence" value="ECO:0007669"/>
    <property type="project" value="UniProtKB-KW"/>
</dbReference>
<gene>
    <name evidence="5" type="ordered locus">Slin_2078</name>
</gene>
<keyword evidence="2" id="KW-0238">DNA-binding</keyword>
<protein>
    <submittedName>
        <fullName evidence="5">Transcriptional regulator, HxlR family</fullName>
    </submittedName>
</protein>
<feature type="domain" description="HTH hxlR-type" evidence="4">
    <location>
        <begin position="23"/>
        <end position="126"/>
    </location>
</feature>
<dbReference type="HOGENOM" id="CLU_111585_2_1_10"/>
<dbReference type="SUPFAM" id="SSF46785">
    <property type="entry name" value="Winged helix' DNA-binding domain"/>
    <property type="match status" value="1"/>
</dbReference>
<dbReference type="InterPro" id="IPR036388">
    <property type="entry name" value="WH-like_DNA-bd_sf"/>
</dbReference>
<dbReference type="RefSeq" id="WP_012926665.1">
    <property type="nucleotide sequence ID" value="NC_013730.1"/>
</dbReference>
<keyword evidence="3" id="KW-0804">Transcription</keyword>
<evidence type="ECO:0000313" key="6">
    <source>
        <dbReference type="Proteomes" id="UP000002028"/>
    </source>
</evidence>
<evidence type="ECO:0000259" key="4">
    <source>
        <dbReference type="PROSITE" id="PS51118"/>
    </source>
</evidence>
<dbReference type="AlphaFoldDB" id="D2QDI7"/>
<dbReference type="STRING" id="504472.Slin_2078"/>
<dbReference type="KEGG" id="sli:Slin_2078"/>
<evidence type="ECO:0000313" key="5">
    <source>
        <dbReference type="EMBL" id="ADB38117.1"/>
    </source>
</evidence>